<organism evidence="2 3">
    <name type="scientific">Pestalotiopsis fici (strain W106-1 / CGMCC3.15140)</name>
    <dbReference type="NCBI Taxonomy" id="1229662"/>
    <lineage>
        <taxon>Eukaryota</taxon>
        <taxon>Fungi</taxon>
        <taxon>Dikarya</taxon>
        <taxon>Ascomycota</taxon>
        <taxon>Pezizomycotina</taxon>
        <taxon>Sordariomycetes</taxon>
        <taxon>Xylariomycetidae</taxon>
        <taxon>Amphisphaeriales</taxon>
        <taxon>Sporocadaceae</taxon>
        <taxon>Pestalotiopsis</taxon>
    </lineage>
</organism>
<dbReference type="HOGENOM" id="CLU_079399_0_0_1"/>
<evidence type="ECO:0000313" key="3">
    <source>
        <dbReference type="Proteomes" id="UP000030651"/>
    </source>
</evidence>
<name>W3XNE9_PESFW</name>
<proteinExistence type="predicted"/>
<protein>
    <recommendedName>
        <fullName evidence="1">DUF7587 domain-containing protein</fullName>
    </recommendedName>
</protein>
<reference evidence="3" key="1">
    <citation type="journal article" date="2015" name="BMC Genomics">
        <title>Genomic and transcriptomic analysis of the endophytic fungus Pestalotiopsis fici reveals its lifestyle and high potential for synthesis of natural products.</title>
        <authorList>
            <person name="Wang X."/>
            <person name="Zhang X."/>
            <person name="Liu L."/>
            <person name="Xiang M."/>
            <person name="Wang W."/>
            <person name="Sun X."/>
            <person name="Che Y."/>
            <person name="Guo L."/>
            <person name="Liu G."/>
            <person name="Guo L."/>
            <person name="Wang C."/>
            <person name="Yin W.B."/>
            <person name="Stadler M."/>
            <person name="Zhang X."/>
            <person name="Liu X."/>
        </authorList>
    </citation>
    <scope>NUCLEOTIDE SEQUENCE [LARGE SCALE GENOMIC DNA]</scope>
    <source>
        <strain evidence="3">W106-1 / CGMCC3.15140</strain>
    </source>
</reference>
<gene>
    <name evidence="2" type="ORF">PFICI_01411</name>
</gene>
<dbReference type="GeneID" id="19266424"/>
<accession>W3XNE9</accession>
<dbReference type="AlphaFoldDB" id="W3XNE9"/>
<dbReference type="eggNOG" id="ENOG502RPR5">
    <property type="taxonomic scope" value="Eukaryota"/>
</dbReference>
<dbReference type="EMBL" id="KI912109">
    <property type="protein sequence ID" value="ETS87583.1"/>
    <property type="molecule type" value="Genomic_DNA"/>
</dbReference>
<dbReference type="RefSeq" id="XP_007828183.1">
    <property type="nucleotide sequence ID" value="XM_007829992.1"/>
</dbReference>
<keyword evidence="3" id="KW-1185">Reference proteome</keyword>
<dbReference type="InterPro" id="IPR056009">
    <property type="entry name" value="DUF7587"/>
</dbReference>
<dbReference type="Pfam" id="PF24494">
    <property type="entry name" value="DUF7587"/>
    <property type="match status" value="1"/>
</dbReference>
<evidence type="ECO:0000313" key="2">
    <source>
        <dbReference type="EMBL" id="ETS87583.1"/>
    </source>
</evidence>
<dbReference type="InParanoid" id="W3XNE9"/>
<dbReference type="KEGG" id="pfy:PFICI_01411"/>
<evidence type="ECO:0000259" key="1">
    <source>
        <dbReference type="Pfam" id="PF24494"/>
    </source>
</evidence>
<feature type="domain" description="DUF7587" evidence="1">
    <location>
        <begin position="122"/>
        <end position="222"/>
    </location>
</feature>
<sequence>MALVPQETYQVLHCKHNETAIEDEPEITAWVKRTKINPVHPFVVWAKGDTSELTQLYQDLPKETTHGYPSSGISFGRAMISPSIDITTAGGENLPRYLWRATHDGQPYGGLRSRGQNGAPPPYFAAQFILHCNWKSRDPSPFMSWTSEKGSAYFVAASYQARGYNNVKVTRVDTQGEGWDRERQKIWRVASLVNALKYPGLAGRDVLMHEYLIENSVPEEAIESFNWLALVKKSLEAQDKAAFVRSRWNAHCKAVDAKKKEKQKEKDDEIDAYAKEYNLSRDEATEWYEEDARERRSSCVKTFRRRYKEHKRLLQRRS</sequence>
<dbReference type="Proteomes" id="UP000030651">
    <property type="component" value="Unassembled WGS sequence"/>
</dbReference>
<dbReference type="OrthoDB" id="4924573at2759"/>